<evidence type="ECO:0000313" key="2">
    <source>
        <dbReference type="Proteomes" id="UP001558613"/>
    </source>
</evidence>
<dbReference type="InterPro" id="IPR043502">
    <property type="entry name" value="DNA/RNA_pol_sf"/>
</dbReference>
<dbReference type="Gene3D" id="3.10.10.10">
    <property type="entry name" value="HIV Type 1 Reverse Transcriptase, subunit A, domain 1"/>
    <property type="match status" value="1"/>
</dbReference>
<sequence>MAILGIISPVEKATPWVSAMAATVKKDGTVRICIDPVHLNKALLRPYHPLKTVEQVTILTGWPESYKDVPHDICPFYAMRDELTVEVGVGVRCPSESFQ</sequence>
<proteinExistence type="predicted"/>
<accession>A0ABR3LHH5</accession>
<name>A0ABR3LHH5_9TELE</name>
<gene>
    <name evidence="1" type="ORF">QQF64_017030</name>
</gene>
<protein>
    <submittedName>
        <fullName evidence="1">Uncharacterized protein</fullName>
    </submittedName>
</protein>
<dbReference type="EMBL" id="JAYMGO010000021">
    <property type="protein sequence ID" value="KAL1252337.1"/>
    <property type="molecule type" value="Genomic_DNA"/>
</dbReference>
<reference evidence="1 2" key="1">
    <citation type="submission" date="2023-09" db="EMBL/GenBank/DDBJ databases">
        <authorList>
            <person name="Wang M."/>
        </authorList>
    </citation>
    <scope>NUCLEOTIDE SEQUENCE [LARGE SCALE GENOMIC DNA]</scope>
    <source>
        <strain evidence="1">GT-2023</strain>
        <tissue evidence="1">Liver</tissue>
    </source>
</reference>
<keyword evidence="2" id="KW-1185">Reference proteome</keyword>
<comment type="caution">
    <text evidence="1">The sequence shown here is derived from an EMBL/GenBank/DDBJ whole genome shotgun (WGS) entry which is preliminary data.</text>
</comment>
<dbReference type="Proteomes" id="UP001558613">
    <property type="component" value="Unassembled WGS sequence"/>
</dbReference>
<dbReference type="SUPFAM" id="SSF56672">
    <property type="entry name" value="DNA/RNA polymerases"/>
    <property type="match status" value="1"/>
</dbReference>
<organism evidence="1 2">
    <name type="scientific">Cirrhinus molitorella</name>
    <name type="common">mud carp</name>
    <dbReference type="NCBI Taxonomy" id="172907"/>
    <lineage>
        <taxon>Eukaryota</taxon>
        <taxon>Metazoa</taxon>
        <taxon>Chordata</taxon>
        <taxon>Craniata</taxon>
        <taxon>Vertebrata</taxon>
        <taxon>Euteleostomi</taxon>
        <taxon>Actinopterygii</taxon>
        <taxon>Neopterygii</taxon>
        <taxon>Teleostei</taxon>
        <taxon>Ostariophysi</taxon>
        <taxon>Cypriniformes</taxon>
        <taxon>Cyprinidae</taxon>
        <taxon>Labeoninae</taxon>
        <taxon>Labeonini</taxon>
        <taxon>Cirrhinus</taxon>
    </lineage>
</organism>
<evidence type="ECO:0000313" key="1">
    <source>
        <dbReference type="EMBL" id="KAL1252337.1"/>
    </source>
</evidence>